<reference evidence="3" key="1">
    <citation type="submission" date="2020-01" db="EMBL/GenBank/DDBJ databases">
        <title>'Steroidobacter agaridevorans' sp. nov., agar-degrading bacteria isolated from rhizosphere soils.</title>
        <authorList>
            <person name="Ikenaga M."/>
            <person name="Kataoka M."/>
            <person name="Murouchi A."/>
            <person name="Katsuragi S."/>
            <person name="Sakai M."/>
        </authorList>
    </citation>
    <scope>NUCLEOTIDE SEQUENCE [LARGE SCALE GENOMIC DNA]</scope>
    <source>
        <strain evidence="3">YU21-B</strain>
    </source>
</reference>
<feature type="compositionally biased region" description="Basic and acidic residues" evidence="1">
    <location>
        <begin position="88"/>
        <end position="105"/>
    </location>
</feature>
<comment type="caution">
    <text evidence="2">The sequence shown here is derived from an EMBL/GenBank/DDBJ whole genome shotgun (WGS) entry which is preliminary data.</text>
</comment>
<dbReference type="AlphaFoldDB" id="A0A829Y8F9"/>
<protein>
    <submittedName>
        <fullName evidence="2">Uncharacterized protein</fullName>
    </submittedName>
</protein>
<proteinExistence type="predicted"/>
<evidence type="ECO:0000313" key="3">
    <source>
        <dbReference type="Proteomes" id="UP000445000"/>
    </source>
</evidence>
<organism evidence="2 3">
    <name type="scientific">Steroidobacter agaridevorans</name>
    <dbReference type="NCBI Taxonomy" id="2695856"/>
    <lineage>
        <taxon>Bacteria</taxon>
        <taxon>Pseudomonadati</taxon>
        <taxon>Pseudomonadota</taxon>
        <taxon>Gammaproteobacteria</taxon>
        <taxon>Steroidobacterales</taxon>
        <taxon>Steroidobacteraceae</taxon>
        <taxon>Steroidobacter</taxon>
    </lineage>
</organism>
<keyword evidence="3" id="KW-1185">Reference proteome</keyword>
<evidence type="ECO:0000313" key="2">
    <source>
        <dbReference type="EMBL" id="GFE79158.1"/>
    </source>
</evidence>
<accession>A0A829Y8F9</accession>
<gene>
    <name evidence="2" type="ORF">GCM10011487_11580</name>
</gene>
<feature type="region of interest" description="Disordered" evidence="1">
    <location>
        <begin position="76"/>
        <end position="122"/>
    </location>
</feature>
<name>A0A829Y8F9_9GAMM</name>
<sequence>MFRRHVHQNERTTDRILQLQARRFDGRTCLEVQRAARTLHAQALADRGRYPDSYVAIDKDHAFLPDHQADREWQSLPSKDLYGMADRSNAKQERAEEDRMLHDVPSDVPGSPERSGVAGAGDAIRCGGVL</sequence>
<dbReference type="EMBL" id="BLJN01000001">
    <property type="protein sequence ID" value="GFE79158.1"/>
    <property type="molecule type" value="Genomic_DNA"/>
</dbReference>
<dbReference type="Proteomes" id="UP000445000">
    <property type="component" value="Unassembled WGS sequence"/>
</dbReference>
<evidence type="ECO:0000256" key="1">
    <source>
        <dbReference type="SAM" id="MobiDB-lite"/>
    </source>
</evidence>